<accession>A0A7M1R475</accession>
<feature type="binding site" evidence="4">
    <location>
        <position position="162"/>
    </location>
    <ligand>
        <name>Zn(2+)</name>
        <dbReference type="ChEBI" id="CHEBI:29105"/>
    </ligand>
</feature>
<organism evidence="6 7">
    <name type="scientific">Trueperella pecoris</name>
    <dbReference type="NCBI Taxonomy" id="2733571"/>
    <lineage>
        <taxon>Bacteria</taxon>
        <taxon>Bacillati</taxon>
        <taxon>Actinomycetota</taxon>
        <taxon>Actinomycetes</taxon>
        <taxon>Actinomycetales</taxon>
        <taxon>Actinomycetaceae</taxon>
        <taxon>Trueperella</taxon>
    </lineage>
</organism>
<evidence type="ECO:0000313" key="7">
    <source>
        <dbReference type="Proteomes" id="UP000594961"/>
    </source>
</evidence>
<dbReference type="EC" id="2.3.1.286" evidence="1"/>
<dbReference type="SUPFAM" id="SSF52467">
    <property type="entry name" value="DHS-like NAD/FAD-binding domain"/>
    <property type="match status" value="1"/>
</dbReference>
<feature type="binding site" evidence="4">
    <location>
        <position position="211"/>
    </location>
    <ligand>
        <name>Zn(2+)</name>
        <dbReference type="ChEBI" id="CHEBI:29105"/>
    </ligand>
</feature>
<evidence type="ECO:0000256" key="4">
    <source>
        <dbReference type="PROSITE-ProRule" id="PRU00236"/>
    </source>
</evidence>
<dbReference type="RefSeq" id="WP_197554980.1">
    <property type="nucleotide sequence ID" value="NZ_CP063212.1"/>
</dbReference>
<dbReference type="Gene3D" id="3.30.1600.10">
    <property type="entry name" value="SIR2/SIRT2 'Small Domain"/>
    <property type="match status" value="1"/>
</dbReference>
<dbReference type="PANTHER" id="PTHR11085">
    <property type="entry name" value="NAD-DEPENDENT PROTEIN DEACYLASE SIRTUIN-5, MITOCHONDRIAL-RELATED"/>
    <property type="match status" value="1"/>
</dbReference>
<protein>
    <recommendedName>
        <fullName evidence="1">protein acetyllysine N-acetyltransferase</fullName>
        <ecNumber evidence="1">2.3.1.286</ecNumber>
    </recommendedName>
</protein>
<keyword evidence="4" id="KW-0862">Zinc</keyword>
<dbReference type="GO" id="GO:0017136">
    <property type="term" value="F:histone deacetylase activity, NAD-dependent"/>
    <property type="evidence" value="ECO:0007669"/>
    <property type="project" value="TreeGrafter"/>
</dbReference>
<keyword evidence="4" id="KW-0479">Metal-binding</keyword>
<feature type="active site" description="Proton acceptor" evidence="4">
    <location>
        <position position="151"/>
    </location>
</feature>
<dbReference type="InterPro" id="IPR050134">
    <property type="entry name" value="NAD-dep_sirtuin_deacylases"/>
</dbReference>
<feature type="domain" description="Deacetylase sirtuin-type" evidence="5">
    <location>
        <begin position="30"/>
        <end position="306"/>
    </location>
</feature>
<dbReference type="InterPro" id="IPR003000">
    <property type="entry name" value="Sirtuin"/>
</dbReference>
<feature type="binding site" evidence="4">
    <location>
        <position position="214"/>
    </location>
    <ligand>
        <name>Zn(2+)</name>
        <dbReference type="ChEBI" id="CHEBI:29105"/>
    </ligand>
</feature>
<keyword evidence="2" id="KW-0808">Transferase</keyword>
<reference evidence="6 7" key="1">
    <citation type="submission" date="2020-10" db="EMBL/GenBank/DDBJ databases">
        <title>Trueperella pecoris sp. nov. isolated from bovine and porcine specimens.</title>
        <authorList>
            <person name="Schoenecker L."/>
            <person name="Schnydrig P."/>
            <person name="Brodard I."/>
            <person name="Thomann A."/>
            <person name="Hemphill A."/>
            <person name="Rodriguez-Campos S."/>
            <person name="Perreten V."/>
            <person name="Jores J."/>
            <person name="Kittl S."/>
        </authorList>
    </citation>
    <scope>NUCLEOTIDE SEQUENCE [LARGE SCALE GENOMIC DNA]</scope>
    <source>
        <strain evidence="6 7">19OD0592</strain>
    </source>
</reference>
<dbReference type="Pfam" id="PF02146">
    <property type="entry name" value="SIR2"/>
    <property type="match status" value="1"/>
</dbReference>
<dbReference type="GO" id="GO:0070403">
    <property type="term" value="F:NAD+ binding"/>
    <property type="evidence" value="ECO:0007669"/>
    <property type="project" value="InterPro"/>
</dbReference>
<evidence type="ECO:0000256" key="1">
    <source>
        <dbReference type="ARBA" id="ARBA00012928"/>
    </source>
</evidence>
<sequence length="306" mass="33330">MHQIEDYFPRSSAPHIRIKNAAVPPASDARPDPTDLAAALSPVLDVLRGRRIVTLTGAGLSTDSGLPDYRSPGSRERHPMTIQQFMAEDRWRRHYWARNHVGWRGPARVQPNAGHTALAYLERIGIVDGIITQNVDRLHSRAGSVRVVDLHGRFDEVLCTACGTLSTREALDRRLTALNPDWLPDDPAKAAIAPDADATVSNTQSFRYAACEKCGGILRTNVVFFGGVVPSEVVREASALIDDAEALLIAGSSLAVGSALRLVRRAHLRNLPIVIINRGNTRGDKFADVRVHAGTSESLTYLATNL</sequence>
<dbReference type="InterPro" id="IPR026591">
    <property type="entry name" value="Sirtuin_cat_small_dom_sf"/>
</dbReference>
<dbReference type="GO" id="GO:0046872">
    <property type="term" value="F:metal ion binding"/>
    <property type="evidence" value="ECO:0007669"/>
    <property type="project" value="UniProtKB-KW"/>
</dbReference>
<dbReference type="AlphaFoldDB" id="A0A7M1R475"/>
<gene>
    <name evidence="6" type="ORF">INS90_04145</name>
</gene>
<evidence type="ECO:0000256" key="3">
    <source>
        <dbReference type="ARBA" id="ARBA00023027"/>
    </source>
</evidence>
<evidence type="ECO:0000259" key="5">
    <source>
        <dbReference type="PROSITE" id="PS50305"/>
    </source>
</evidence>
<dbReference type="Gene3D" id="3.40.50.1220">
    <property type="entry name" value="TPP-binding domain"/>
    <property type="match status" value="1"/>
</dbReference>
<dbReference type="InterPro" id="IPR029035">
    <property type="entry name" value="DHS-like_NAD/FAD-binding_dom"/>
</dbReference>
<dbReference type="EMBL" id="CP063212">
    <property type="protein sequence ID" value="QOR48464.1"/>
    <property type="molecule type" value="Genomic_DNA"/>
</dbReference>
<evidence type="ECO:0000313" key="6">
    <source>
        <dbReference type="EMBL" id="QOR48464.1"/>
    </source>
</evidence>
<name>A0A7M1R475_9ACTO</name>
<dbReference type="Proteomes" id="UP000594961">
    <property type="component" value="Chromosome"/>
</dbReference>
<evidence type="ECO:0000256" key="2">
    <source>
        <dbReference type="ARBA" id="ARBA00022679"/>
    </source>
</evidence>
<keyword evidence="3" id="KW-0520">NAD</keyword>
<dbReference type="PROSITE" id="PS50305">
    <property type="entry name" value="SIRTUIN"/>
    <property type="match status" value="1"/>
</dbReference>
<feature type="binding site" evidence="4">
    <location>
        <position position="159"/>
    </location>
    <ligand>
        <name>Zn(2+)</name>
        <dbReference type="ChEBI" id="CHEBI:29105"/>
    </ligand>
</feature>
<proteinExistence type="predicted"/>
<dbReference type="PANTHER" id="PTHR11085:SF10">
    <property type="entry name" value="NAD-DEPENDENT PROTEIN DEACYLASE SIRTUIN-5, MITOCHONDRIAL-RELATED"/>
    <property type="match status" value="1"/>
</dbReference>
<dbReference type="InterPro" id="IPR026590">
    <property type="entry name" value="Ssirtuin_cat_dom"/>
</dbReference>